<gene>
    <name evidence="2" type="ORF">ASZ90_004688</name>
</gene>
<dbReference type="SUPFAM" id="SSF53218">
    <property type="entry name" value="Molybdenum cofactor biosynthesis proteins"/>
    <property type="match status" value="1"/>
</dbReference>
<name>A0A0W8FXS0_9ZZZZ</name>
<dbReference type="SMART" id="SM00852">
    <property type="entry name" value="MoCF_biosynth"/>
    <property type="match status" value="1"/>
</dbReference>
<dbReference type="InterPro" id="IPR008136">
    <property type="entry name" value="CinA_C"/>
</dbReference>
<organism evidence="2">
    <name type="scientific">hydrocarbon metagenome</name>
    <dbReference type="NCBI Taxonomy" id="938273"/>
    <lineage>
        <taxon>unclassified sequences</taxon>
        <taxon>metagenomes</taxon>
        <taxon>ecological metagenomes</taxon>
    </lineage>
</organism>
<dbReference type="Pfam" id="PF02464">
    <property type="entry name" value="CinA"/>
    <property type="match status" value="1"/>
</dbReference>
<dbReference type="NCBIfam" id="TIGR00177">
    <property type="entry name" value="molyb_syn"/>
    <property type="match status" value="1"/>
</dbReference>
<dbReference type="SUPFAM" id="SSF142433">
    <property type="entry name" value="CinA-like"/>
    <property type="match status" value="1"/>
</dbReference>
<dbReference type="AlphaFoldDB" id="A0A0W8FXS0"/>
<dbReference type="InterPro" id="IPR008135">
    <property type="entry name" value="Competence-induced_CinA"/>
</dbReference>
<comment type="caution">
    <text evidence="2">The sequence shown here is derived from an EMBL/GenBank/DDBJ whole genome shotgun (WGS) entry which is preliminary data.</text>
</comment>
<dbReference type="NCBIfam" id="NF001813">
    <property type="entry name" value="PRK00549.1"/>
    <property type="match status" value="1"/>
</dbReference>
<dbReference type="PANTHER" id="PTHR13939:SF0">
    <property type="entry name" value="NMN AMIDOHYDROLASE-LIKE PROTEIN YFAY"/>
    <property type="match status" value="1"/>
</dbReference>
<dbReference type="Gene3D" id="3.30.70.2860">
    <property type="match status" value="1"/>
</dbReference>
<reference evidence="2" key="1">
    <citation type="journal article" date="2015" name="Proc. Natl. Acad. Sci. U.S.A.">
        <title>Networks of energetic and metabolic interactions define dynamics in microbial communities.</title>
        <authorList>
            <person name="Embree M."/>
            <person name="Liu J.K."/>
            <person name="Al-Bassam M.M."/>
            <person name="Zengler K."/>
        </authorList>
    </citation>
    <scope>NUCLEOTIDE SEQUENCE</scope>
</reference>
<feature type="domain" description="MoaB/Mog" evidence="1">
    <location>
        <begin position="4"/>
        <end position="171"/>
    </location>
</feature>
<dbReference type="HAMAP" id="MF_00226_B">
    <property type="entry name" value="CinA_B"/>
    <property type="match status" value="1"/>
</dbReference>
<dbReference type="Pfam" id="PF00994">
    <property type="entry name" value="MoCF_biosynth"/>
    <property type="match status" value="1"/>
</dbReference>
<dbReference type="Pfam" id="PF18146">
    <property type="entry name" value="CinA_KH"/>
    <property type="match status" value="1"/>
</dbReference>
<proteinExistence type="inferred from homology"/>
<dbReference type="NCBIfam" id="TIGR00199">
    <property type="entry name" value="PncC_domain"/>
    <property type="match status" value="1"/>
</dbReference>
<dbReference type="InterPro" id="IPR036653">
    <property type="entry name" value="CinA-like_C"/>
</dbReference>
<dbReference type="InterPro" id="IPR041424">
    <property type="entry name" value="CinA_KH"/>
</dbReference>
<dbReference type="Gene3D" id="3.90.950.20">
    <property type="entry name" value="CinA-like"/>
    <property type="match status" value="1"/>
</dbReference>
<dbReference type="PANTHER" id="PTHR13939">
    <property type="entry name" value="NICOTINAMIDE-NUCLEOTIDE AMIDOHYDROLASE PNCC"/>
    <property type="match status" value="1"/>
</dbReference>
<dbReference type="InterPro" id="IPR036425">
    <property type="entry name" value="MoaB/Mog-like_dom_sf"/>
</dbReference>
<dbReference type="InterPro" id="IPR050101">
    <property type="entry name" value="CinA"/>
</dbReference>
<accession>A0A0W8FXS0</accession>
<dbReference type="Gene3D" id="3.40.980.10">
    <property type="entry name" value="MoaB/Mog-like domain"/>
    <property type="match status" value="1"/>
</dbReference>
<dbReference type="InterPro" id="IPR001453">
    <property type="entry name" value="MoaB/Mog_dom"/>
</dbReference>
<protein>
    <submittedName>
        <fullName evidence="2">C-terminal domain of cina type s</fullName>
    </submittedName>
</protein>
<dbReference type="NCBIfam" id="TIGR00200">
    <property type="entry name" value="cinA_nterm"/>
    <property type="match status" value="1"/>
</dbReference>
<dbReference type="CDD" id="cd00885">
    <property type="entry name" value="cinA"/>
    <property type="match status" value="1"/>
</dbReference>
<sequence>MKAQIITIGDEILIGQTVNTNATFIGEKLTNLQIDVIKSTVIGDSEELIMKEFEDAYTNADLIIVTGGLGPTHDDVTKSCIVRFFDTELVKNKEVLNDIKEIFKRRGREVTKTNEEQAFVPKIAEVIRNSRGTAPGMWIKKDKKIFVAMPGVPYEMKEMMTSSILPKIESTQMERKEFTVIKNLMTTGIAESHLYEKLGDIDELLNGSKLAFLPNQFGVKLRITVKAANEDECHNKLSELEQRIRTIAGRYIYGKDDENLEEVVGRLLKDRSLKVAVAESCTGGLISSRLTNVPGSSAFFERGVIAYSNAAKVEILKVDEDLLQKYGAVSLEVARLMAEGVRAISGTEIGLSVTGIMGPTGATPNKPVGLVYIGICDEQLCTAKEFRFGDDRLLNKDRTSQAALEMLRRNLLGIPYDE</sequence>
<evidence type="ECO:0000313" key="2">
    <source>
        <dbReference type="EMBL" id="KUG25486.1"/>
    </source>
</evidence>
<evidence type="ECO:0000259" key="1">
    <source>
        <dbReference type="SMART" id="SM00852"/>
    </source>
</evidence>
<dbReference type="PIRSF" id="PIRSF006728">
    <property type="entry name" value="CinA"/>
    <property type="match status" value="1"/>
</dbReference>
<dbReference type="EMBL" id="LNQE01000675">
    <property type="protein sequence ID" value="KUG25486.1"/>
    <property type="molecule type" value="Genomic_DNA"/>
</dbReference>